<evidence type="ECO:0000256" key="1">
    <source>
        <dbReference type="SAM" id="Coils"/>
    </source>
</evidence>
<evidence type="ECO:0000256" key="2">
    <source>
        <dbReference type="SAM" id="MobiDB-lite"/>
    </source>
</evidence>
<comment type="caution">
    <text evidence="3">The sequence shown here is derived from an EMBL/GenBank/DDBJ whole genome shotgun (WGS) entry which is preliminary data.</text>
</comment>
<dbReference type="PANTHER" id="PTHR43939:SF68">
    <property type="entry name" value="CENTROSOMAL PROTEIN OF 290 KDA-LIKE"/>
    <property type="match status" value="1"/>
</dbReference>
<keyword evidence="4" id="KW-1185">Reference proteome</keyword>
<keyword evidence="1" id="KW-0175">Coiled coil</keyword>
<name>A0AAP0WPW7_LIQFO</name>
<feature type="coiled-coil region" evidence="1">
    <location>
        <begin position="956"/>
        <end position="1067"/>
    </location>
</feature>
<feature type="coiled-coil region" evidence="1">
    <location>
        <begin position="1096"/>
        <end position="1200"/>
    </location>
</feature>
<reference evidence="3 4" key="1">
    <citation type="journal article" date="2024" name="Plant J.">
        <title>Genome sequences and population genomics reveal climatic adaptation and genomic divergence between two closely related sweetgum species.</title>
        <authorList>
            <person name="Xu W.Q."/>
            <person name="Ren C.Q."/>
            <person name="Zhang X.Y."/>
            <person name="Comes H.P."/>
            <person name="Liu X.H."/>
            <person name="Li Y.G."/>
            <person name="Kettle C.J."/>
            <person name="Jalonen R."/>
            <person name="Gaisberger H."/>
            <person name="Ma Y.Z."/>
            <person name="Qiu Y.X."/>
        </authorList>
    </citation>
    <scope>NUCLEOTIDE SEQUENCE [LARGE SCALE GENOMIC DNA]</scope>
    <source>
        <strain evidence="3">Hangzhou</strain>
    </source>
</reference>
<gene>
    <name evidence="3" type="ORF">L1049_005658</name>
</gene>
<evidence type="ECO:0000313" key="3">
    <source>
        <dbReference type="EMBL" id="KAK9276127.1"/>
    </source>
</evidence>
<proteinExistence type="predicted"/>
<dbReference type="PANTHER" id="PTHR43939">
    <property type="entry name" value="COILED-COIL DOMAIN-CONTAINING PROTEIN 158"/>
    <property type="match status" value="1"/>
</dbReference>
<protein>
    <submittedName>
        <fullName evidence="3">Uncharacterized protein</fullName>
    </submittedName>
</protein>
<dbReference type="Proteomes" id="UP001415857">
    <property type="component" value="Unassembled WGS sequence"/>
</dbReference>
<dbReference type="EMBL" id="JBBPBK010000010">
    <property type="protein sequence ID" value="KAK9276127.1"/>
    <property type="molecule type" value="Genomic_DNA"/>
</dbReference>
<feature type="coiled-coil region" evidence="1">
    <location>
        <begin position="444"/>
        <end position="492"/>
    </location>
</feature>
<feature type="coiled-coil region" evidence="1">
    <location>
        <begin position="179"/>
        <end position="231"/>
    </location>
</feature>
<organism evidence="3 4">
    <name type="scientific">Liquidambar formosana</name>
    <name type="common">Formosan gum</name>
    <dbReference type="NCBI Taxonomy" id="63359"/>
    <lineage>
        <taxon>Eukaryota</taxon>
        <taxon>Viridiplantae</taxon>
        <taxon>Streptophyta</taxon>
        <taxon>Embryophyta</taxon>
        <taxon>Tracheophyta</taxon>
        <taxon>Spermatophyta</taxon>
        <taxon>Magnoliopsida</taxon>
        <taxon>eudicotyledons</taxon>
        <taxon>Gunneridae</taxon>
        <taxon>Pentapetalae</taxon>
        <taxon>Saxifragales</taxon>
        <taxon>Altingiaceae</taxon>
        <taxon>Liquidambar</taxon>
    </lineage>
</organism>
<sequence length="1490" mass="167835">MSDSDQVLEGSGAVENGNRGLDHGEGIEPHLFESELVPAIQIHVPIDEESNGLLHSEYSVDAPSNGAEAAVRFAVAEMGDSVHHVPYGSGKLESSSLQVDDARHLDDSVQGDPDDVKVAEDAGKEDMFVDASEELSGYDGRNADTGKPQMVSTENIEWSMEQNRMMESRFHELENGAEVNQLVDELERLRAMLEKTVGEKEVLAKENKEERANFAKELANLRLQLKALTDQPLPGENDGGLLDRLHKAEMGDEEEKIEVDETPLHAMINECSESLKSALEERLQNEGTLRELHAILYMKDQEIEDLNAKVTELSVARDVVVSYLTSIQNTGSHSVELSSEVQFEKGQHIDSVINRMLDSLAAVVHQEELLDDSVAGKISHIEKSTSLLIENYNLFLSEIDQLRQCLIDAGSGLRVQEEFGMVFVAARDEFIELRRKEADFVGKLSHLEDKNKKLVEQLEKEKGMVKMVNAELGKTKMELEQEKTKCANVKEKLSLAVTKGKALVQQRDSLRQSLAEKTSSLEKCMVELQEKSSALGDAELSKEESVKSKNLAASLQEALSQRDIILENLEEILSETNIPEGVYSVDMTEKIRWLVNERNVLKGVSLEFDKLRDAFSRVDLPEAVSSLELESQVGWIIESFYRAKNEIIKLQDVIARTGEAAHNKIDRLTSSLSAEIQEKDYLQMELDDLTRKYEGIVENQRQFSLEKDQIVRILLEASGITLDDQEGIYQTSADMLMLVDRCLGKMKEQSSASFESYRVEAEIFERILTLLYVRDQELMLYEKILEEEVVERSEVNSLSNELRVASQELIALKGEKDSLRKDLDRSEEKSAVLREKLSMAVKKGKGLVQDRENLRSFLDEKNKEIEKLKLELQQQESIFGDYRDQINRFSIDVERIPKLEAELVALKDQRDQLEKFLVESNNMLQRLIESIDGIVLPVDSVFEEPVEKLKWLVGYFSECEVAKTCAEQELEKVKEEISMLATKLAEAHTTIRSLEDAWSVAENRISQLAEEKRELEVGKTHFEQELEKALEEAHSQTSKFIEACSTRKSLEDALSLAENNLSALINEKEDAQVGRAAVETELGKVKEEVAIQTDKLAEAYRTIKTLEDTLSQVETNVLLLTEENNNTQVGRTNLENEIKKLKDEVTSQAGNLADANTTIKSLEDALLKAENNISVLVGEKRSAEEELSTLNSKLNACMEELSGTHGSLKGRSVELIGQLNNLQVVMKDETLSSLLSQSFEKNFQKLKDMDIIVKNIRDHFIEMGAEKLQNDLVIEEDSYVTKLFSNGLDNTVNIEMDNGEVIAADGDDISSDYRKTVEALHLRNKFLADKVEGFSSFMDEFTAALLRKLQATSDEVIVIFENMTSLKQKVKGMEMYKQAQENTIAVLENDITTLLSACTDATKELQYEVENKLLELSSVPELGKLDHSFFPQVREVGVDATEEDQQRLDGSKYVKIAENLLSATRKVQTLTKRYENTRNVLASTIEDLHN</sequence>
<dbReference type="Gene3D" id="1.10.287.1490">
    <property type="match status" value="1"/>
</dbReference>
<feature type="coiled-coil region" evidence="1">
    <location>
        <begin position="795"/>
        <end position="916"/>
    </location>
</feature>
<accession>A0AAP0WPW7</accession>
<feature type="region of interest" description="Disordered" evidence="2">
    <location>
        <begin position="1"/>
        <end position="26"/>
    </location>
</feature>
<evidence type="ECO:0000313" key="4">
    <source>
        <dbReference type="Proteomes" id="UP001415857"/>
    </source>
</evidence>
<dbReference type="SUPFAM" id="SSF57997">
    <property type="entry name" value="Tropomyosin"/>
    <property type="match status" value="1"/>
</dbReference>